<feature type="transmembrane region" description="Helical" evidence="12">
    <location>
        <begin position="553"/>
        <end position="572"/>
    </location>
</feature>
<keyword evidence="9 12" id="KW-0472">Membrane</keyword>
<feature type="transmembrane region" description="Helical" evidence="12">
    <location>
        <begin position="614"/>
        <end position="634"/>
    </location>
</feature>
<keyword evidence="15" id="KW-1185">Reference proteome</keyword>
<feature type="transmembrane region" description="Helical" evidence="12">
    <location>
        <begin position="435"/>
        <end position="459"/>
    </location>
</feature>
<evidence type="ECO:0000256" key="4">
    <source>
        <dbReference type="ARBA" id="ARBA00022723"/>
    </source>
</evidence>
<gene>
    <name evidence="14" type="primary">COX15</name>
    <name evidence="14" type="ORF">HK103_004341</name>
</gene>
<keyword evidence="4" id="KW-0479">Metal-binding</keyword>
<dbReference type="GO" id="GO:0006784">
    <property type="term" value="P:heme A biosynthetic process"/>
    <property type="evidence" value="ECO:0007669"/>
    <property type="project" value="InterPro"/>
</dbReference>
<feature type="transmembrane region" description="Helical" evidence="12">
    <location>
        <begin position="397"/>
        <end position="415"/>
    </location>
</feature>
<feature type="transmembrane region" description="Helical" evidence="12">
    <location>
        <begin position="479"/>
        <end position="501"/>
    </location>
</feature>
<dbReference type="Proteomes" id="UP001210925">
    <property type="component" value="Unassembled WGS sequence"/>
</dbReference>
<evidence type="ECO:0000313" key="14">
    <source>
        <dbReference type="EMBL" id="KAJ3257714.1"/>
    </source>
</evidence>
<keyword evidence="5 12" id="KW-1133">Transmembrane helix</keyword>
<evidence type="ECO:0000256" key="6">
    <source>
        <dbReference type="ARBA" id="ARBA00023002"/>
    </source>
</evidence>
<sequence length="638" mass="72556">MHNSFLHVDVQDSNHPVFIEKAVADAVANQSHLTIILGYKPVSFHHTQIVLHEIYDIANKVSWDLEDPTFQVDVVIDSIAGQLPQPDLEYVGSVQRYNSKTKKLDALTGQLKHYKEYQLPKPSATEENLKYYPNVALGGTFDRLHAGHKILLSMAVLICNKRLICGVTDFKPEVLKKKKYYEYIQPLDERLDLVKAFLSKFKPGVVLDVVAIQDDYGPTRTDPDIQAIVGSMETKRGFESKWNEVFSPRKLSTTIEIKKPEELKAETKFEKTEENEPSKRIVAYWYLTSAFLVFGIVILGGVTRLTESGLSIVEWNLIKGMKPPINEEEWIEEFEKYKQFPEYKLLNHNISLDEFKTIFYFEWAHRMWGRAIGLFFIIPGLYFASRGYMTKKIRARSLLVATMIGSQGVLGWFMVKSGLGDDIIENKQVPRVNHFWLSAHLASAFVIYMTMLTTGFEILKQNEFKNMSPFLKEVRHTKLKWFSVVVAGFIFATAISGAWVAGLDAGLIYNEFPYMGEGFVPSDMWAYSTKSFQNPAPMEWWENLIKNPSAVQFNHRVLAVTTASLVTTLFLASKTIRTSRHTRIASNLMMAVCAIQVGLGISTLIYFVPIPLAAAHQGGSLTLLTVAMWLIHTLRVIR</sequence>
<name>A0AAD5UKH3_9FUNG</name>
<protein>
    <submittedName>
        <fullName evidence="14">Cytochrome c oxidase assembly protein cox15</fullName>
    </submittedName>
</protein>
<dbReference type="HAMAP" id="MF_01665">
    <property type="entry name" value="HemeA_synth_type2"/>
    <property type="match status" value="1"/>
</dbReference>
<feature type="transmembrane region" description="Helical" evidence="12">
    <location>
        <begin position="367"/>
        <end position="385"/>
    </location>
</feature>
<evidence type="ECO:0000256" key="1">
    <source>
        <dbReference type="ARBA" id="ARBA00001970"/>
    </source>
</evidence>
<keyword evidence="3 12" id="KW-0812">Transmembrane</keyword>
<evidence type="ECO:0000256" key="3">
    <source>
        <dbReference type="ARBA" id="ARBA00022692"/>
    </source>
</evidence>
<evidence type="ECO:0000256" key="8">
    <source>
        <dbReference type="ARBA" id="ARBA00023133"/>
    </source>
</evidence>
<dbReference type="PANTHER" id="PTHR23289:SF2">
    <property type="entry name" value="CYTOCHROME C OXIDASE ASSEMBLY PROTEIN COX15 HOMOLOG"/>
    <property type="match status" value="1"/>
</dbReference>
<dbReference type="AlphaFoldDB" id="A0AAD5UKH3"/>
<dbReference type="InterPro" id="IPR003780">
    <property type="entry name" value="COX15/CtaA_fam"/>
</dbReference>
<dbReference type="GO" id="GO:0046872">
    <property type="term" value="F:metal ion binding"/>
    <property type="evidence" value="ECO:0007669"/>
    <property type="project" value="UniProtKB-KW"/>
</dbReference>
<reference evidence="14" key="1">
    <citation type="submission" date="2020-05" db="EMBL/GenBank/DDBJ databases">
        <title>Phylogenomic resolution of chytrid fungi.</title>
        <authorList>
            <person name="Stajich J.E."/>
            <person name="Amses K."/>
            <person name="Simmons R."/>
            <person name="Seto K."/>
            <person name="Myers J."/>
            <person name="Bonds A."/>
            <person name="Quandt C.A."/>
            <person name="Barry K."/>
            <person name="Liu P."/>
            <person name="Grigoriev I."/>
            <person name="Longcore J.E."/>
            <person name="James T.Y."/>
        </authorList>
    </citation>
    <scope>NUCLEOTIDE SEQUENCE</scope>
    <source>
        <strain evidence="14">PLAUS21</strain>
    </source>
</reference>
<comment type="catalytic activity">
    <reaction evidence="11">
        <text>Fe(II)-heme o + 2 A + H2O = Fe(II)-heme a + 2 AH2</text>
        <dbReference type="Rhea" id="RHEA:63388"/>
        <dbReference type="ChEBI" id="CHEBI:13193"/>
        <dbReference type="ChEBI" id="CHEBI:15377"/>
        <dbReference type="ChEBI" id="CHEBI:17499"/>
        <dbReference type="ChEBI" id="CHEBI:60530"/>
        <dbReference type="ChEBI" id="CHEBI:61715"/>
        <dbReference type="EC" id="1.17.99.9"/>
    </reaction>
    <physiologicalReaction direction="left-to-right" evidence="11">
        <dbReference type="Rhea" id="RHEA:63389"/>
    </physiologicalReaction>
</comment>
<evidence type="ECO:0000313" key="15">
    <source>
        <dbReference type="Proteomes" id="UP001210925"/>
    </source>
</evidence>
<keyword evidence="6" id="KW-0560">Oxidoreductase</keyword>
<dbReference type="Gene3D" id="3.40.50.620">
    <property type="entry name" value="HUPs"/>
    <property type="match status" value="1"/>
</dbReference>
<dbReference type="PANTHER" id="PTHR23289">
    <property type="entry name" value="CYTOCHROME C OXIDASE ASSEMBLY PROTEIN COX15"/>
    <property type="match status" value="1"/>
</dbReference>
<evidence type="ECO:0000256" key="2">
    <source>
        <dbReference type="ARBA" id="ARBA00004141"/>
    </source>
</evidence>
<dbReference type="InterPro" id="IPR023754">
    <property type="entry name" value="HemeA_Synthase_type2"/>
</dbReference>
<comment type="cofactor">
    <cofactor evidence="1">
        <name>heme b</name>
        <dbReference type="ChEBI" id="CHEBI:60344"/>
    </cofactor>
</comment>
<dbReference type="InterPro" id="IPR004821">
    <property type="entry name" value="Cyt_trans-like"/>
</dbReference>
<dbReference type="SUPFAM" id="SSF52374">
    <property type="entry name" value="Nucleotidylyl transferase"/>
    <property type="match status" value="1"/>
</dbReference>
<dbReference type="EMBL" id="JADGKB010000035">
    <property type="protein sequence ID" value="KAJ3257714.1"/>
    <property type="molecule type" value="Genomic_DNA"/>
</dbReference>
<accession>A0AAD5UKH3</accession>
<feature type="transmembrane region" description="Helical" evidence="12">
    <location>
        <begin position="584"/>
        <end position="608"/>
    </location>
</feature>
<evidence type="ECO:0000256" key="12">
    <source>
        <dbReference type="SAM" id="Phobius"/>
    </source>
</evidence>
<evidence type="ECO:0000256" key="10">
    <source>
        <dbReference type="ARBA" id="ARBA00044501"/>
    </source>
</evidence>
<evidence type="ECO:0000256" key="5">
    <source>
        <dbReference type="ARBA" id="ARBA00022989"/>
    </source>
</evidence>
<evidence type="ECO:0000256" key="11">
    <source>
        <dbReference type="ARBA" id="ARBA00048044"/>
    </source>
</evidence>
<comment type="subcellular location">
    <subcellularLocation>
        <location evidence="2">Membrane</location>
        <topology evidence="2">Multi-pass membrane protein</topology>
    </subcellularLocation>
</comment>
<feature type="domain" description="Cytidyltransferase-like" evidence="13">
    <location>
        <begin position="137"/>
        <end position="252"/>
    </location>
</feature>
<comment type="caution">
    <text evidence="14">The sequence shown here is derived from an EMBL/GenBank/DDBJ whole genome shotgun (WGS) entry which is preliminary data.</text>
</comment>
<evidence type="ECO:0000256" key="7">
    <source>
        <dbReference type="ARBA" id="ARBA00023004"/>
    </source>
</evidence>
<keyword evidence="7" id="KW-0408">Iron</keyword>
<proteinExistence type="inferred from homology"/>
<organism evidence="14 15">
    <name type="scientific">Boothiomyces macroporosus</name>
    <dbReference type="NCBI Taxonomy" id="261099"/>
    <lineage>
        <taxon>Eukaryota</taxon>
        <taxon>Fungi</taxon>
        <taxon>Fungi incertae sedis</taxon>
        <taxon>Chytridiomycota</taxon>
        <taxon>Chytridiomycota incertae sedis</taxon>
        <taxon>Chytridiomycetes</taxon>
        <taxon>Rhizophydiales</taxon>
        <taxon>Terramycetaceae</taxon>
        <taxon>Boothiomyces</taxon>
    </lineage>
</organism>
<comment type="pathway">
    <text evidence="10">Porphyrin-containing compound metabolism; heme A biosynthesis; heme A from heme O: step 1/1.</text>
</comment>
<evidence type="ECO:0000256" key="9">
    <source>
        <dbReference type="ARBA" id="ARBA00023136"/>
    </source>
</evidence>
<feature type="transmembrane region" description="Helical" evidence="12">
    <location>
        <begin position="281"/>
        <end position="302"/>
    </location>
</feature>
<dbReference type="Pfam" id="PF02628">
    <property type="entry name" value="COX15-CtaA"/>
    <property type="match status" value="1"/>
</dbReference>
<keyword evidence="8" id="KW-0350">Heme biosynthesis</keyword>
<evidence type="ECO:0000259" key="13">
    <source>
        <dbReference type="Pfam" id="PF01467"/>
    </source>
</evidence>
<dbReference type="Pfam" id="PF01467">
    <property type="entry name" value="CTP_transf_like"/>
    <property type="match status" value="1"/>
</dbReference>
<dbReference type="GO" id="GO:0016653">
    <property type="term" value="F:oxidoreductase activity, acting on NAD(P)H, heme protein as acceptor"/>
    <property type="evidence" value="ECO:0007669"/>
    <property type="project" value="TreeGrafter"/>
</dbReference>
<dbReference type="GO" id="GO:0005743">
    <property type="term" value="C:mitochondrial inner membrane"/>
    <property type="evidence" value="ECO:0007669"/>
    <property type="project" value="TreeGrafter"/>
</dbReference>
<dbReference type="GO" id="GO:0120547">
    <property type="term" value="F:heme A synthase activity"/>
    <property type="evidence" value="ECO:0007669"/>
    <property type="project" value="UniProtKB-EC"/>
</dbReference>
<dbReference type="InterPro" id="IPR014729">
    <property type="entry name" value="Rossmann-like_a/b/a_fold"/>
</dbReference>